<sequence length="486" mass="55144">MSQHIISKQAMEYMTYNTNDLKQNIINIKNIQKQNKLTLAACEEFLNSLPYCTVKHTISENKAFLEYMKSPEKDMKIIHVAGTNGKGSVCNYVSSILLHSGYHIGMFTSPHLVDITERFKIDGSDISEDVFRDAFCKIFDIIERYNKQKDHTYSINKTDKIDEDDAGFFFPSYFEYLFFMAMIVYTDHPVDYLVLETGLGGLLDVTNTIDKPVVCVITEIGMDHMQYLGDTYEKIAAHKAGIIKTDVPVIFFDKRPESTQVIRETAMQKGARTHMISEESIKNVKLCRDDEGNKYVDFCYDSEYYNYVGLCLHTSAIYQTQNSALAISCIEELKNTGALVSYDDIRMGLSGAMWPCRMEEIRPGFIVDGAHNTDGMEAFLASARDIDTKGRKILLFGAVSDKQYKLMASMIGDSRIFDIIAVTCLKTSRSLDMDRLTDAFKDYDNVSFYDSVSEATAYIDSIRTQDDLIFAAGSLYLAGQLRETYD</sequence>
<dbReference type="Proteomes" id="UP000245488">
    <property type="component" value="Chromosome"/>
</dbReference>
<dbReference type="PANTHER" id="PTHR11136:SF0">
    <property type="entry name" value="DIHYDROFOLATE SYNTHETASE-RELATED"/>
    <property type="match status" value="1"/>
</dbReference>
<proteinExistence type="inferred from homology"/>
<dbReference type="NCBIfam" id="TIGR01499">
    <property type="entry name" value="folC"/>
    <property type="match status" value="1"/>
</dbReference>
<dbReference type="PANTHER" id="PTHR11136">
    <property type="entry name" value="FOLYLPOLYGLUTAMATE SYNTHASE-RELATED"/>
    <property type="match status" value="1"/>
</dbReference>
<reference evidence="12 13" key="1">
    <citation type="submission" date="2017-09" db="EMBL/GenBank/DDBJ databases">
        <title>High-quality draft genome sequence of Butyrivibrio fibrisolvens INBov1, isolated from cow rumen.</title>
        <authorList>
            <person name="Rodriguez Hernaez J."/>
            <person name="Rivarola M."/>
            <person name="Paniego N."/>
            <person name="Cravero S."/>
            <person name="Ceron Cucchi M."/>
            <person name="Martinez M.C."/>
        </authorList>
    </citation>
    <scope>NUCLEOTIDE SEQUENCE [LARGE SCALE GENOMIC DNA]</scope>
    <source>
        <strain evidence="12 13">INBov1</strain>
    </source>
</reference>
<organism evidence="12 13">
    <name type="scientific">Butyrivibrio fibrisolvens</name>
    <dbReference type="NCBI Taxonomy" id="831"/>
    <lineage>
        <taxon>Bacteria</taxon>
        <taxon>Bacillati</taxon>
        <taxon>Bacillota</taxon>
        <taxon>Clostridia</taxon>
        <taxon>Lachnospirales</taxon>
        <taxon>Lachnospiraceae</taxon>
        <taxon>Butyrivibrio</taxon>
    </lineage>
</organism>
<dbReference type="SUPFAM" id="SSF53623">
    <property type="entry name" value="MurD-like peptide ligases, catalytic domain"/>
    <property type="match status" value="1"/>
</dbReference>
<evidence type="ECO:0000256" key="7">
    <source>
        <dbReference type="ARBA" id="ARBA00022842"/>
    </source>
</evidence>
<comment type="catalytic activity">
    <reaction evidence="9">
        <text>(6S)-5,6,7,8-tetrahydrofolyl-(gamma-L-Glu)(n) + L-glutamate + ATP = (6S)-5,6,7,8-tetrahydrofolyl-(gamma-L-Glu)(n+1) + ADP + phosphate + H(+)</text>
        <dbReference type="Rhea" id="RHEA:10580"/>
        <dbReference type="Rhea" id="RHEA-COMP:14738"/>
        <dbReference type="Rhea" id="RHEA-COMP:14740"/>
        <dbReference type="ChEBI" id="CHEBI:15378"/>
        <dbReference type="ChEBI" id="CHEBI:29985"/>
        <dbReference type="ChEBI" id="CHEBI:30616"/>
        <dbReference type="ChEBI" id="CHEBI:43474"/>
        <dbReference type="ChEBI" id="CHEBI:141005"/>
        <dbReference type="ChEBI" id="CHEBI:456216"/>
        <dbReference type="EC" id="6.3.2.17"/>
    </reaction>
</comment>
<dbReference type="GO" id="GO:0004326">
    <property type="term" value="F:tetrahydrofolylpolyglutamate synthase activity"/>
    <property type="evidence" value="ECO:0007669"/>
    <property type="project" value="UniProtKB-EC"/>
</dbReference>
<gene>
    <name evidence="12" type="ORF">CPT75_09690</name>
</gene>
<feature type="domain" description="Mur ligase central" evidence="11">
    <location>
        <begin position="188"/>
        <end position="282"/>
    </location>
</feature>
<keyword evidence="3" id="KW-0436">Ligase</keyword>
<name>A0A317G1F8_BUTFI</name>
<evidence type="ECO:0000256" key="8">
    <source>
        <dbReference type="ARBA" id="ARBA00030592"/>
    </source>
</evidence>
<evidence type="ECO:0000256" key="5">
    <source>
        <dbReference type="ARBA" id="ARBA00022741"/>
    </source>
</evidence>
<keyword evidence="5" id="KW-0547">Nucleotide-binding</keyword>
<comment type="caution">
    <text evidence="12">The sequence shown here is derived from an EMBL/GenBank/DDBJ whole genome shotgun (WGS) entry which is preliminary data.</text>
</comment>
<dbReference type="Pfam" id="PF02875">
    <property type="entry name" value="Mur_ligase_C"/>
    <property type="match status" value="1"/>
</dbReference>
<evidence type="ECO:0000259" key="11">
    <source>
        <dbReference type="Pfam" id="PF08245"/>
    </source>
</evidence>
<keyword evidence="4" id="KW-0479">Metal-binding</keyword>
<evidence type="ECO:0000256" key="3">
    <source>
        <dbReference type="ARBA" id="ARBA00022598"/>
    </source>
</evidence>
<evidence type="ECO:0000313" key="12">
    <source>
        <dbReference type="EMBL" id="PWT27349.1"/>
    </source>
</evidence>
<dbReference type="PROSITE" id="PS01011">
    <property type="entry name" value="FOLYLPOLYGLU_SYNT_1"/>
    <property type="match status" value="1"/>
</dbReference>
<dbReference type="EC" id="6.3.2.17" evidence="2"/>
<evidence type="ECO:0000256" key="2">
    <source>
        <dbReference type="ARBA" id="ARBA00013025"/>
    </source>
</evidence>
<dbReference type="Gene3D" id="3.90.190.20">
    <property type="entry name" value="Mur ligase, C-terminal domain"/>
    <property type="match status" value="1"/>
</dbReference>
<dbReference type="AlphaFoldDB" id="A0A317G1F8"/>
<dbReference type="GO" id="GO:0005524">
    <property type="term" value="F:ATP binding"/>
    <property type="evidence" value="ECO:0007669"/>
    <property type="project" value="UniProtKB-KW"/>
</dbReference>
<dbReference type="InterPro" id="IPR004101">
    <property type="entry name" value="Mur_ligase_C"/>
</dbReference>
<dbReference type="GO" id="GO:0005737">
    <property type="term" value="C:cytoplasm"/>
    <property type="evidence" value="ECO:0007669"/>
    <property type="project" value="TreeGrafter"/>
</dbReference>
<dbReference type="InterPro" id="IPR036615">
    <property type="entry name" value="Mur_ligase_C_dom_sf"/>
</dbReference>
<evidence type="ECO:0000259" key="10">
    <source>
        <dbReference type="Pfam" id="PF02875"/>
    </source>
</evidence>
<accession>A0A317G1F8</accession>
<dbReference type="InterPro" id="IPR001645">
    <property type="entry name" value="Folylpolyglutamate_synth"/>
</dbReference>
<protein>
    <recommendedName>
        <fullName evidence="2">tetrahydrofolate synthase</fullName>
        <ecNumber evidence="2">6.3.2.17</ecNumber>
    </recommendedName>
    <alternativeName>
        <fullName evidence="8">Tetrahydrofolylpolyglutamate synthase</fullName>
    </alternativeName>
</protein>
<comment type="similarity">
    <text evidence="1">Belongs to the folylpolyglutamate synthase family.</text>
</comment>
<dbReference type="EMBL" id="NXNG01000001">
    <property type="protein sequence ID" value="PWT27349.1"/>
    <property type="molecule type" value="Genomic_DNA"/>
</dbReference>
<dbReference type="InterPro" id="IPR018109">
    <property type="entry name" value="Folylpolyglutamate_synth_CS"/>
</dbReference>
<keyword evidence="6" id="KW-0067">ATP-binding</keyword>
<dbReference type="InterPro" id="IPR013221">
    <property type="entry name" value="Mur_ligase_cen"/>
</dbReference>
<evidence type="ECO:0000256" key="1">
    <source>
        <dbReference type="ARBA" id="ARBA00008276"/>
    </source>
</evidence>
<evidence type="ECO:0000313" key="13">
    <source>
        <dbReference type="Proteomes" id="UP000245488"/>
    </source>
</evidence>
<dbReference type="Gene3D" id="3.40.1190.10">
    <property type="entry name" value="Mur-like, catalytic domain"/>
    <property type="match status" value="1"/>
</dbReference>
<keyword evidence="13" id="KW-1185">Reference proteome</keyword>
<dbReference type="InterPro" id="IPR036565">
    <property type="entry name" value="Mur-like_cat_sf"/>
</dbReference>
<evidence type="ECO:0000256" key="4">
    <source>
        <dbReference type="ARBA" id="ARBA00022723"/>
    </source>
</evidence>
<evidence type="ECO:0000256" key="6">
    <source>
        <dbReference type="ARBA" id="ARBA00022840"/>
    </source>
</evidence>
<evidence type="ECO:0000256" key="9">
    <source>
        <dbReference type="ARBA" id="ARBA00047493"/>
    </source>
</evidence>
<dbReference type="Pfam" id="PF08245">
    <property type="entry name" value="Mur_ligase_M"/>
    <property type="match status" value="1"/>
</dbReference>
<dbReference type="GO" id="GO:0008841">
    <property type="term" value="F:dihydrofolate synthase activity"/>
    <property type="evidence" value="ECO:0007669"/>
    <property type="project" value="TreeGrafter"/>
</dbReference>
<dbReference type="SUPFAM" id="SSF53244">
    <property type="entry name" value="MurD-like peptide ligases, peptide-binding domain"/>
    <property type="match status" value="1"/>
</dbReference>
<dbReference type="GO" id="GO:0046872">
    <property type="term" value="F:metal ion binding"/>
    <property type="evidence" value="ECO:0007669"/>
    <property type="project" value="UniProtKB-KW"/>
</dbReference>
<keyword evidence="7" id="KW-0460">Magnesium</keyword>
<feature type="domain" description="Mur ligase C-terminal" evidence="10">
    <location>
        <begin position="357"/>
        <end position="474"/>
    </location>
</feature>